<dbReference type="OrthoDB" id="1705903at2"/>
<evidence type="ECO:0000256" key="5">
    <source>
        <dbReference type="ARBA" id="ARBA00023136"/>
    </source>
</evidence>
<name>A0A0Q3WVG3_9BACI</name>
<dbReference type="PATRIC" id="fig|157838.3.peg.571"/>
<comment type="similarity">
    <text evidence="6">Belongs to the ABC-4 integral membrane protein family.</text>
</comment>
<feature type="transmembrane region" description="Helical" evidence="6">
    <location>
        <begin position="18"/>
        <end position="38"/>
    </location>
</feature>
<dbReference type="EMBL" id="LJJC01000004">
    <property type="protein sequence ID" value="KQL52530.1"/>
    <property type="molecule type" value="Genomic_DNA"/>
</dbReference>
<feature type="transmembrane region" description="Helical" evidence="6">
    <location>
        <begin position="609"/>
        <end position="630"/>
    </location>
</feature>
<dbReference type="AlphaFoldDB" id="A0A0Q3WVG3"/>
<evidence type="ECO:0000256" key="3">
    <source>
        <dbReference type="ARBA" id="ARBA00022692"/>
    </source>
</evidence>
<dbReference type="PIRSF" id="PIRSF018968">
    <property type="entry name" value="ABC_permease_BceB"/>
    <property type="match status" value="1"/>
</dbReference>
<dbReference type="GO" id="GO:0055085">
    <property type="term" value="P:transmembrane transport"/>
    <property type="evidence" value="ECO:0007669"/>
    <property type="project" value="UniProtKB-UniRule"/>
</dbReference>
<dbReference type="Proteomes" id="UP000051888">
    <property type="component" value="Unassembled WGS sequence"/>
</dbReference>
<organism evidence="8 9">
    <name type="scientific">Heyndrickxia shackletonii</name>
    <dbReference type="NCBI Taxonomy" id="157838"/>
    <lineage>
        <taxon>Bacteria</taxon>
        <taxon>Bacillati</taxon>
        <taxon>Bacillota</taxon>
        <taxon>Bacilli</taxon>
        <taxon>Bacillales</taxon>
        <taxon>Bacillaceae</taxon>
        <taxon>Heyndrickxia</taxon>
    </lineage>
</organism>
<reference evidence="8 9" key="1">
    <citation type="submission" date="2015-09" db="EMBL/GenBank/DDBJ databases">
        <title>Genome sequencing project for genomic taxonomy and phylogenomics of Bacillus-like bacteria.</title>
        <authorList>
            <person name="Liu B."/>
            <person name="Wang J."/>
            <person name="Zhu Y."/>
            <person name="Liu G."/>
            <person name="Chen Q."/>
            <person name="Chen Z."/>
            <person name="Lan J."/>
            <person name="Che J."/>
            <person name="Ge C."/>
            <person name="Shi H."/>
            <person name="Pan Z."/>
            <person name="Liu X."/>
        </authorList>
    </citation>
    <scope>NUCLEOTIDE SEQUENCE [LARGE SCALE GENOMIC DNA]</scope>
    <source>
        <strain evidence="8 9">LMG 18435</strain>
    </source>
</reference>
<comment type="caution">
    <text evidence="8">The sequence shown here is derived from an EMBL/GenBank/DDBJ whole genome shotgun (WGS) entry which is preliminary data.</text>
</comment>
<dbReference type="Pfam" id="PF02687">
    <property type="entry name" value="FtsX"/>
    <property type="match status" value="1"/>
</dbReference>
<keyword evidence="9" id="KW-1185">Reference proteome</keyword>
<feature type="transmembrane region" description="Helical" evidence="6">
    <location>
        <begin position="105"/>
        <end position="127"/>
    </location>
</feature>
<dbReference type="RefSeq" id="WP_055738222.1">
    <property type="nucleotide sequence ID" value="NZ_JAAIWL010000029.1"/>
</dbReference>
<feature type="transmembrane region" description="Helical" evidence="6">
    <location>
        <begin position="291"/>
        <end position="312"/>
    </location>
</feature>
<evidence type="ECO:0000256" key="6">
    <source>
        <dbReference type="PIRNR" id="PIRNR018968"/>
    </source>
</evidence>
<evidence type="ECO:0000256" key="4">
    <source>
        <dbReference type="ARBA" id="ARBA00022989"/>
    </source>
</evidence>
<keyword evidence="6" id="KW-0813">Transport</keyword>
<dbReference type="GO" id="GO:0005886">
    <property type="term" value="C:plasma membrane"/>
    <property type="evidence" value="ECO:0007669"/>
    <property type="project" value="UniProtKB-SubCell"/>
</dbReference>
<dbReference type="InterPro" id="IPR052536">
    <property type="entry name" value="ABC-4_Integral_Memb_Prot"/>
</dbReference>
<gene>
    <name evidence="8" type="ORF">AN964_02585</name>
</gene>
<evidence type="ECO:0000259" key="7">
    <source>
        <dbReference type="Pfam" id="PF02687"/>
    </source>
</evidence>
<protein>
    <submittedName>
        <fullName evidence="8">ABC transporter permease</fullName>
    </submittedName>
</protein>
<feature type="transmembrane region" description="Helical" evidence="6">
    <location>
        <begin position="579"/>
        <end position="603"/>
    </location>
</feature>
<feature type="transmembrane region" description="Helical" evidence="6">
    <location>
        <begin position="197"/>
        <end position="216"/>
    </location>
</feature>
<evidence type="ECO:0000313" key="8">
    <source>
        <dbReference type="EMBL" id="KQL52530.1"/>
    </source>
</evidence>
<keyword evidence="5 6" id="KW-0472">Membrane</keyword>
<evidence type="ECO:0000256" key="1">
    <source>
        <dbReference type="ARBA" id="ARBA00004651"/>
    </source>
</evidence>
<sequence>MTLFSIAKKNIRKNFKNYFLYIASMVFSIVIYFTFVSLKYDQTIQATTDSSTKISSAFNAASVVLIIFVAIFIWYSNSFFTKKRKKEIGLYSLLGVRKKQIGQMLFYENFIMGILALIIGIILGSILSKFFVVLLMKVMGYDAISNFAISFAAVMNTVIVFILITAITSIHGYRLIYRFKLIELFKAEKEGEKQSKASFIIAIFSVLLVGIGYWLALQNLLESEIWRKMGFMITPLVILITVILGTYLLLSTLTVYLLKILRKNKGHFWNGINIISTSQLLYRIKGNARTLTIIAVLSATTLTAVGAAYSFYFNNRSNAETANPNSMMFVAKDTNISNKIHDLISHDKSHSIEYHEIIPTLQLDVDITNLHSKISGDQVEYTIIANKTYNKLVKDQKKNDSLSLKGKDAAALDASYFEGLSPKYVGSTISLKVKDLSENVTFKKLKKYNVLNLHTANTTVVVSDELFSKLANKANLVNMEAYGMTNADHANKLTKDIQSILPEDANFSSFYNDYARGMESTGLIIFIGGFLGLVFLAATGSIIYFKQLTEANLDVERYDILHKIGVKKKEVKRSIAKQVLFIFALPLIVGIAHSVVALTALSRLMQTNLVIPVLICIAVYVCIYIAYYFLTVNTYYKIVTKSNR</sequence>
<dbReference type="InterPro" id="IPR003838">
    <property type="entry name" value="ABC3_permease_C"/>
</dbReference>
<feature type="transmembrane region" description="Helical" evidence="6">
    <location>
        <begin position="58"/>
        <end position="76"/>
    </location>
</feature>
<feature type="transmembrane region" description="Helical" evidence="6">
    <location>
        <begin position="236"/>
        <end position="258"/>
    </location>
</feature>
<dbReference type="PANTHER" id="PTHR46795">
    <property type="entry name" value="ABC TRANSPORTER PERMEASE-RELATED-RELATED"/>
    <property type="match status" value="1"/>
</dbReference>
<feature type="transmembrane region" description="Helical" evidence="6">
    <location>
        <begin position="523"/>
        <end position="545"/>
    </location>
</feature>
<dbReference type="STRING" id="157838.AN964_02585"/>
<feature type="domain" description="ABC3 transporter permease C-terminal" evidence="7">
    <location>
        <begin position="60"/>
        <end position="177"/>
    </location>
</feature>
<keyword evidence="2 6" id="KW-1003">Cell membrane</keyword>
<evidence type="ECO:0000256" key="2">
    <source>
        <dbReference type="ARBA" id="ARBA00022475"/>
    </source>
</evidence>
<keyword evidence="4 6" id="KW-1133">Transmembrane helix</keyword>
<keyword evidence="3 6" id="KW-0812">Transmembrane</keyword>
<comment type="subcellular location">
    <subcellularLocation>
        <location evidence="1 6">Cell membrane</location>
        <topology evidence="1 6">Multi-pass membrane protein</topology>
    </subcellularLocation>
</comment>
<dbReference type="PANTHER" id="PTHR46795:SF3">
    <property type="entry name" value="ABC TRANSPORTER PERMEASE"/>
    <property type="match status" value="1"/>
</dbReference>
<dbReference type="InterPro" id="IPR027022">
    <property type="entry name" value="ABC_permease_BceB-typ"/>
</dbReference>
<evidence type="ECO:0000313" key="9">
    <source>
        <dbReference type="Proteomes" id="UP000051888"/>
    </source>
</evidence>
<proteinExistence type="inferred from homology"/>
<feature type="transmembrane region" description="Helical" evidence="6">
    <location>
        <begin position="147"/>
        <end position="176"/>
    </location>
</feature>
<accession>A0A0Q3WVG3</accession>